<keyword evidence="5" id="KW-1185">Reference proteome</keyword>
<dbReference type="PANTHER" id="PTHR33138">
    <property type="entry name" value="OS01G0690200 PROTEIN"/>
    <property type="match status" value="1"/>
</dbReference>
<comment type="subcellular location">
    <subcellularLocation>
        <location evidence="1">Membrane</location>
        <topology evidence="1">Single-pass membrane protein</topology>
    </subcellularLocation>
</comment>
<reference evidence="4 5" key="1">
    <citation type="journal article" date="2020" name="bioRxiv">
        <title>Sequence and annotation of 42 cannabis genomes reveals extensive copy number variation in cannabinoid synthesis and pathogen resistance genes.</title>
        <authorList>
            <person name="Mckernan K.J."/>
            <person name="Helbert Y."/>
            <person name="Kane L.T."/>
            <person name="Ebling H."/>
            <person name="Zhang L."/>
            <person name="Liu B."/>
            <person name="Eaton Z."/>
            <person name="Mclaughlin S."/>
            <person name="Kingan S."/>
            <person name="Baybayan P."/>
            <person name="Concepcion G."/>
            <person name="Jordan M."/>
            <person name="Riva A."/>
            <person name="Barbazuk W."/>
            <person name="Harkins T."/>
        </authorList>
    </citation>
    <scope>NUCLEOTIDE SEQUENCE [LARGE SCALE GENOMIC DNA]</scope>
    <source>
        <strain evidence="5">cv. Jamaican Lion 4</strain>
        <tissue evidence="4">Leaf</tissue>
    </source>
</reference>
<dbReference type="InterPro" id="IPR025287">
    <property type="entry name" value="WAK_GUB"/>
</dbReference>
<accession>A0A7J6FQZ6</accession>
<keyword evidence="2" id="KW-0732">Signal</keyword>
<feature type="domain" description="Wall-associated receptor kinase galacturonan-binding" evidence="3">
    <location>
        <begin position="37"/>
        <end position="102"/>
    </location>
</feature>
<dbReference type="PANTHER" id="PTHR33138:SF30">
    <property type="entry name" value="LEAF RUST 10 DISEASE-RESISTANCE LOCUS RECEPTOR-LIKE PROTEIN KINASE-LIKE 2.7"/>
    <property type="match status" value="1"/>
</dbReference>
<dbReference type="EMBL" id="JAATIQ010000188">
    <property type="protein sequence ID" value="KAF4372289.1"/>
    <property type="molecule type" value="Genomic_DNA"/>
</dbReference>
<protein>
    <recommendedName>
        <fullName evidence="3">Wall-associated receptor kinase galacturonan-binding domain-containing protein</fullName>
    </recommendedName>
</protein>
<evidence type="ECO:0000256" key="1">
    <source>
        <dbReference type="ARBA" id="ARBA00004167"/>
    </source>
</evidence>
<comment type="caution">
    <text evidence="4">The sequence shown here is derived from an EMBL/GenBank/DDBJ whole genome shotgun (WGS) entry which is preliminary data.</text>
</comment>
<sequence>MEGVDDVILKMMIIITIMLTIFHNTTTTTASYYSNSSSCGNIHNITQPFHLITNTDKCSPESGIIYCVVCMNNTTLLLTSYQYPYNFTVVGINYSSYTIRVVYTNLHNNNHDCSSIPNQYDMNLLSTDSGLEIVEGLFRTDITTEIVTRIGEDGLFRWRKFKTYPISEYIIFLICENKVYNNPLYIDPSPCINSSTFGFGSGSGFVYVVYASGFKYSDLGNSCRILRSALVSVRTDEEKKRLNTSYKDIHHKLTYGFHLSFLITAVDSDPVSCYIDKKSNNKVACDDYDCSQRRGTLQLILCSKDY</sequence>
<proteinExistence type="predicted"/>
<name>A0A7J6FQZ6_CANSA</name>
<organism evidence="4 5">
    <name type="scientific">Cannabis sativa</name>
    <name type="common">Hemp</name>
    <name type="synonym">Marijuana</name>
    <dbReference type="NCBI Taxonomy" id="3483"/>
    <lineage>
        <taxon>Eukaryota</taxon>
        <taxon>Viridiplantae</taxon>
        <taxon>Streptophyta</taxon>
        <taxon>Embryophyta</taxon>
        <taxon>Tracheophyta</taxon>
        <taxon>Spermatophyta</taxon>
        <taxon>Magnoliopsida</taxon>
        <taxon>eudicotyledons</taxon>
        <taxon>Gunneridae</taxon>
        <taxon>Pentapetalae</taxon>
        <taxon>rosids</taxon>
        <taxon>fabids</taxon>
        <taxon>Rosales</taxon>
        <taxon>Cannabaceae</taxon>
        <taxon>Cannabis</taxon>
    </lineage>
</organism>
<dbReference type="GO" id="GO:0030247">
    <property type="term" value="F:polysaccharide binding"/>
    <property type="evidence" value="ECO:0007669"/>
    <property type="project" value="InterPro"/>
</dbReference>
<dbReference type="Proteomes" id="UP000583929">
    <property type="component" value="Unassembled WGS sequence"/>
</dbReference>
<evidence type="ECO:0000313" key="4">
    <source>
        <dbReference type="EMBL" id="KAF4372289.1"/>
    </source>
</evidence>
<dbReference type="GO" id="GO:0016020">
    <property type="term" value="C:membrane"/>
    <property type="evidence" value="ECO:0007669"/>
    <property type="project" value="UniProtKB-SubCell"/>
</dbReference>
<gene>
    <name evidence="4" type="ORF">G4B88_007033</name>
</gene>
<dbReference type="Pfam" id="PF13947">
    <property type="entry name" value="GUB_WAK_bind"/>
    <property type="match status" value="1"/>
</dbReference>
<evidence type="ECO:0000313" key="5">
    <source>
        <dbReference type="Proteomes" id="UP000583929"/>
    </source>
</evidence>
<evidence type="ECO:0000259" key="3">
    <source>
        <dbReference type="Pfam" id="PF13947"/>
    </source>
</evidence>
<dbReference type="AlphaFoldDB" id="A0A7J6FQZ6"/>
<evidence type="ECO:0000256" key="2">
    <source>
        <dbReference type="ARBA" id="ARBA00022729"/>
    </source>
</evidence>